<reference evidence="4" key="1">
    <citation type="submission" date="2024-05" db="EMBL/GenBank/DDBJ databases">
        <title>Whole genome shotgun sequence of Streptomyces hydrogenans NBRC 13475.</title>
        <authorList>
            <person name="Komaki H."/>
            <person name="Tamura T."/>
        </authorList>
    </citation>
    <scope>NUCLEOTIDE SEQUENCE</scope>
    <source>
        <strain evidence="4">NBRC 13475</strain>
    </source>
</reference>
<evidence type="ECO:0000256" key="1">
    <source>
        <dbReference type="ARBA" id="ARBA00022450"/>
    </source>
</evidence>
<dbReference type="PROSITE" id="PS50075">
    <property type="entry name" value="CARRIER"/>
    <property type="match status" value="1"/>
</dbReference>
<accession>A0ABQ3P4N2</accession>
<dbReference type="Proteomes" id="UP001052739">
    <property type="component" value="Unassembled WGS sequence"/>
</dbReference>
<dbReference type="RefSeq" id="WP_063766118.1">
    <property type="nucleotide sequence ID" value="NZ_BNBS01000076.1"/>
</dbReference>
<dbReference type="Gene3D" id="1.10.1200.10">
    <property type="entry name" value="ACP-like"/>
    <property type="match status" value="1"/>
</dbReference>
<organism evidence="4 5">
    <name type="scientific">Streptomyces hydrogenans</name>
    <dbReference type="NCBI Taxonomy" id="1873719"/>
    <lineage>
        <taxon>Bacteria</taxon>
        <taxon>Bacillati</taxon>
        <taxon>Actinomycetota</taxon>
        <taxon>Actinomycetes</taxon>
        <taxon>Kitasatosporales</taxon>
        <taxon>Streptomycetaceae</taxon>
        <taxon>Streptomyces</taxon>
    </lineage>
</organism>
<keyword evidence="5" id="KW-1185">Reference proteome</keyword>
<dbReference type="PANTHER" id="PTHR44845">
    <property type="entry name" value="CARRIER DOMAIN-CONTAINING PROTEIN"/>
    <property type="match status" value="1"/>
</dbReference>
<dbReference type="Pfam" id="PF00550">
    <property type="entry name" value="PP-binding"/>
    <property type="match status" value="1"/>
</dbReference>
<dbReference type="EMBL" id="BNDW01000004">
    <property type="protein sequence ID" value="GHI19975.1"/>
    <property type="molecule type" value="Genomic_DNA"/>
</dbReference>
<proteinExistence type="predicted"/>
<sequence length="117" mass="12766">MNDTVATTPTTGTELLDQVRQAWADVLDLDTADQVPDDVNFLEAGGSSLLLIMLWEELEPLTERTLKVSDLFQHSTVRAQAALLADTSGAEERLTELGARNRGGLLGRARRDQSVSE</sequence>
<evidence type="ECO:0000259" key="3">
    <source>
        <dbReference type="PROSITE" id="PS50075"/>
    </source>
</evidence>
<comment type="caution">
    <text evidence="4">The sequence shown here is derived from an EMBL/GenBank/DDBJ whole genome shotgun (WGS) entry which is preliminary data.</text>
</comment>
<keyword evidence="1" id="KW-0596">Phosphopantetheine</keyword>
<dbReference type="SMART" id="SM00823">
    <property type="entry name" value="PKS_PP"/>
    <property type="match status" value="1"/>
</dbReference>
<evidence type="ECO:0000256" key="2">
    <source>
        <dbReference type="ARBA" id="ARBA00022553"/>
    </source>
</evidence>
<dbReference type="InterPro" id="IPR020806">
    <property type="entry name" value="PKS_PP-bd"/>
</dbReference>
<evidence type="ECO:0000313" key="5">
    <source>
        <dbReference type="Proteomes" id="UP001052739"/>
    </source>
</evidence>
<gene>
    <name evidence="4" type="ORF">Shyd_13460</name>
</gene>
<keyword evidence="2" id="KW-0597">Phosphoprotein</keyword>
<name>A0ABQ3P4N2_9ACTN</name>
<protein>
    <recommendedName>
        <fullName evidence="3">Carrier domain-containing protein</fullName>
    </recommendedName>
</protein>
<dbReference type="InterPro" id="IPR009081">
    <property type="entry name" value="PP-bd_ACP"/>
</dbReference>
<evidence type="ECO:0000313" key="4">
    <source>
        <dbReference type="EMBL" id="GHI19975.1"/>
    </source>
</evidence>
<dbReference type="GeneID" id="94008648"/>
<dbReference type="PANTHER" id="PTHR44845:SF6">
    <property type="entry name" value="BETA-ALANINE-ACTIVATING ENZYME"/>
    <property type="match status" value="1"/>
</dbReference>
<dbReference type="InterPro" id="IPR036736">
    <property type="entry name" value="ACP-like_sf"/>
</dbReference>
<dbReference type="SUPFAM" id="SSF47336">
    <property type="entry name" value="ACP-like"/>
    <property type="match status" value="1"/>
</dbReference>
<feature type="domain" description="Carrier" evidence="3">
    <location>
        <begin position="13"/>
        <end position="88"/>
    </location>
</feature>